<dbReference type="SUPFAM" id="SSF82771">
    <property type="entry name" value="GIY-YIG endonuclease"/>
    <property type="match status" value="1"/>
</dbReference>
<keyword evidence="2" id="KW-1185">Reference proteome</keyword>
<reference evidence="2" key="1">
    <citation type="submission" date="2020-04" db="EMBL/GenBank/DDBJ databases">
        <title>Description of novel Gluconacetobacter.</title>
        <authorList>
            <person name="Sombolestani A."/>
        </authorList>
    </citation>
    <scope>NUCLEOTIDE SEQUENCE [LARGE SCALE GENOMIC DNA]</scope>
    <source>
        <strain evidence="2">LMG 1745</strain>
    </source>
</reference>
<dbReference type="Gene3D" id="3.40.1440.40">
    <property type="match status" value="1"/>
</dbReference>
<dbReference type="InterPro" id="IPR053748">
    <property type="entry name" value="Host_DNA_Degrad_Endo"/>
</dbReference>
<proteinExistence type="predicted"/>
<comment type="caution">
    <text evidence="1">The sequence shown here is derived from an EMBL/GenBank/DDBJ whole genome shotgun (WGS) entry which is preliminary data.</text>
</comment>
<evidence type="ECO:0000313" key="2">
    <source>
        <dbReference type="Proteomes" id="UP000662701"/>
    </source>
</evidence>
<sequence>MNKAFSPCFSGSVDQLLDGGFVHIGVWQAGQNGLMKFQGINPVPSKLGVYAYAVDQEVLYVGSAQRGLHKRLRHYESSKNLRTAIRIREAVLERLSHGTVVDVYVIVLEEPLTLHGGLPVDPVAGLEEGLIRDIKPTWNRRGSRAV</sequence>
<accession>A0ABR9YYP3</accession>
<dbReference type="EMBL" id="JABCQH010000012">
    <property type="protein sequence ID" value="MBF0889323.1"/>
    <property type="molecule type" value="Genomic_DNA"/>
</dbReference>
<dbReference type="InterPro" id="IPR044556">
    <property type="entry name" value="EndoII-like_GIY-YIG"/>
</dbReference>
<dbReference type="CDD" id="cd10436">
    <property type="entry name" value="GIY-YIG_EndoII_Hpy188I_like"/>
    <property type="match status" value="1"/>
</dbReference>
<reference evidence="1 2" key="2">
    <citation type="submission" date="2020-11" db="EMBL/GenBank/DDBJ databases">
        <title>Description of novel Gluconobacter species.</title>
        <authorList>
            <person name="Cleenwerck I."/>
            <person name="Cnockaert M."/>
            <person name="Borremans W."/>
            <person name="Wieme A.D."/>
            <person name="De Vuyst L."/>
            <person name="Vandamme P."/>
        </authorList>
    </citation>
    <scope>NUCLEOTIDE SEQUENCE [LARGE SCALE GENOMIC DNA]</scope>
    <source>
        <strain evidence="1 2">LMG 1745</strain>
    </source>
</reference>
<dbReference type="Proteomes" id="UP000662701">
    <property type="component" value="Unassembled WGS sequence"/>
</dbReference>
<protein>
    <submittedName>
        <fullName evidence="1">GIY-YIG nuclease family protein</fullName>
    </submittedName>
</protein>
<name>A0ABR9YYP3_9PROT</name>
<dbReference type="RefSeq" id="WP_194263094.1">
    <property type="nucleotide sequence ID" value="NZ_JABCQH010000012.1"/>
</dbReference>
<organism evidence="1 2">
    <name type="scientific">Gluconobacter cadivus</name>
    <dbReference type="NCBI Taxonomy" id="2728101"/>
    <lineage>
        <taxon>Bacteria</taxon>
        <taxon>Pseudomonadati</taxon>
        <taxon>Pseudomonadota</taxon>
        <taxon>Alphaproteobacteria</taxon>
        <taxon>Acetobacterales</taxon>
        <taxon>Acetobacteraceae</taxon>
        <taxon>Gluconobacter</taxon>
    </lineage>
</organism>
<dbReference type="InterPro" id="IPR035901">
    <property type="entry name" value="GIY-YIG_endonuc_sf"/>
</dbReference>
<evidence type="ECO:0000313" key="1">
    <source>
        <dbReference type="EMBL" id="MBF0889323.1"/>
    </source>
</evidence>
<gene>
    <name evidence="1" type="ORF">HKD19_12275</name>
</gene>